<reference evidence="14" key="1">
    <citation type="submission" date="2023-06" db="EMBL/GenBank/DDBJ databases">
        <title>Reference genome for the Northern bat (Eptesicus nilssonii), a most northern bat species.</title>
        <authorList>
            <person name="Laine V.N."/>
            <person name="Pulliainen A.T."/>
            <person name="Lilley T.M."/>
        </authorList>
    </citation>
    <scope>NUCLEOTIDE SEQUENCE</scope>
    <source>
        <strain evidence="14">BLF_Eptnil</strain>
        <tissue evidence="14">Kidney</tissue>
    </source>
</reference>
<dbReference type="InterPro" id="IPR050331">
    <property type="entry name" value="Zinc_finger"/>
</dbReference>
<feature type="domain" description="C2H2-type" evidence="12">
    <location>
        <begin position="429"/>
        <end position="456"/>
    </location>
</feature>
<dbReference type="InterPro" id="IPR036236">
    <property type="entry name" value="Znf_C2H2_sf"/>
</dbReference>
<dbReference type="FunFam" id="3.30.160.60:FF:000200">
    <property type="entry name" value="zinc finger protein 510 isoform X2"/>
    <property type="match status" value="1"/>
</dbReference>
<dbReference type="SUPFAM" id="SSF109640">
    <property type="entry name" value="KRAB domain (Kruppel-associated box)"/>
    <property type="match status" value="1"/>
</dbReference>
<dbReference type="CDD" id="cd07765">
    <property type="entry name" value="KRAB_A-box"/>
    <property type="match status" value="1"/>
</dbReference>
<keyword evidence="7" id="KW-0805">Transcription regulation</keyword>
<dbReference type="Pfam" id="PF01352">
    <property type="entry name" value="KRAB"/>
    <property type="match status" value="1"/>
</dbReference>
<evidence type="ECO:0000256" key="10">
    <source>
        <dbReference type="PROSITE-ProRule" id="PRU00042"/>
    </source>
</evidence>
<dbReference type="SMART" id="SM00355">
    <property type="entry name" value="ZnF_C2H2"/>
    <property type="match status" value="8"/>
</dbReference>
<dbReference type="Gene3D" id="3.30.160.60">
    <property type="entry name" value="Classic Zinc Finger"/>
    <property type="match status" value="9"/>
</dbReference>
<feature type="domain" description="C2H2-type" evidence="12">
    <location>
        <begin position="237"/>
        <end position="264"/>
    </location>
</feature>
<keyword evidence="5 10" id="KW-0863">Zinc-finger</keyword>
<keyword evidence="3" id="KW-0479">Metal-binding</keyword>
<keyword evidence="15" id="KW-1185">Reference proteome</keyword>
<evidence type="ECO:0000259" key="12">
    <source>
        <dbReference type="PROSITE" id="PS50157"/>
    </source>
</evidence>
<dbReference type="FunFam" id="3.30.160.60:FF:002343">
    <property type="entry name" value="Zinc finger protein 33A"/>
    <property type="match status" value="2"/>
</dbReference>
<dbReference type="PROSITE" id="PS50805">
    <property type="entry name" value="KRAB"/>
    <property type="match status" value="1"/>
</dbReference>
<dbReference type="PROSITE" id="PS00028">
    <property type="entry name" value="ZINC_FINGER_C2H2_1"/>
    <property type="match status" value="7"/>
</dbReference>
<evidence type="ECO:0000256" key="3">
    <source>
        <dbReference type="ARBA" id="ARBA00022723"/>
    </source>
</evidence>
<feature type="domain" description="C2H2-type" evidence="12">
    <location>
        <begin position="345"/>
        <end position="372"/>
    </location>
</feature>
<evidence type="ECO:0008006" key="16">
    <source>
        <dbReference type="Google" id="ProtNLM"/>
    </source>
</evidence>
<dbReference type="FunFam" id="3.30.160.60:FF:000281">
    <property type="entry name" value="Zinc finger protein 558 isoform X1"/>
    <property type="match status" value="1"/>
</dbReference>
<dbReference type="PANTHER" id="PTHR16515:SF62">
    <property type="entry name" value="ZINC FINGER PROTEIN 883-LIKE"/>
    <property type="match status" value="1"/>
</dbReference>
<dbReference type="PROSITE" id="PS50157">
    <property type="entry name" value="ZINC_FINGER_C2H2_2"/>
    <property type="match status" value="8"/>
</dbReference>
<dbReference type="GO" id="GO:0008270">
    <property type="term" value="F:zinc ion binding"/>
    <property type="evidence" value="ECO:0007669"/>
    <property type="project" value="UniProtKB-KW"/>
</dbReference>
<evidence type="ECO:0000256" key="2">
    <source>
        <dbReference type="ARBA" id="ARBA00006991"/>
    </source>
</evidence>
<dbReference type="PANTHER" id="PTHR16515">
    <property type="entry name" value="PR DOMAIN ZINC FINGER PROTEIN"/>
    <property type="match status" value="1"/>
</dbReference>
<accession>A0AA40HF08</accession>
<comment type="similarity">
    <text evidence="2">Belongs to the krueppel C2H2-type zinc-finger protein family.</text>
</comment>
<evidence type="ECO:0000256" key="4">
    <source>
        <dbReference type="ARBA" id="ARBA00022737"/>
    </source>
</evidence>
<dbReference type="InterPro" id="IPR036051">
    <property type="entry name" value="KRAB_dom_sf"/>
</dbReference>
<dbReference type="InterPro" id="IPR001909">
    <property type="entry name" value="KRAB"/>
</dbReference>
<dbReference type="EMBL" id="JAULJE010000021">
    <property type="protein sequence ID" value="KAK1329622.1"/>
    <property type="molecule type" value="Genomic_DNA"/>
</dbReference>
<sequence>MEAAVMALDMNFGDVAIAFSQEDWGLLDETQRLLYCDVMLEVFALVSSAGCWHKMDDEEVCLEQSLSVQVESQIGASKTAPATQRTHLCGRCFSVFKAILHLTESQAADFEQKGFFSDACVRDFCFNANPPHQQREASGEKPWKEAVDRASFVTRCCFYLSWVLSTNREVGEDFPAISDLPQHQVPLNTEGPHSGSEILQEYLGGKSLQQTCNCEILGSHNKKVVHHQGACSGEVKYDCDKCGRVLKRIFHLIRHGTIHTRGKPYKCTDCGKSFRNNNNLFNHKRVHTGEKTDCGKFFGRKSSLIRHHSIHTREKPYECSDCGKSFRLSSHLNEHNRVHTGERPYDCTDCGKSFRRSHVLFEHKRIHTGEKPFECSDCGKFFRRKSTLSQHHRVHTGEKPYECSDCGKSFQLKGNLIQHHRVHTGEKPYDCSDCGKSFRERRSLMDHHRCHTGENPYECSKCGECFSCEYSLRGLAGFMVIGPQGWAKTGQCEGPAPGAQAPAKRKPCRTAARGLRDRASPPPGLLISGEGNVFVKHPGAQ</sequence>
<dbReference type="SUPFAM" id="SSF57667">
    <property type="entry name" value="beta-beta-alpha zinc fingers"/>
    <property type="match status" value="5"/>
</dbReference>
<evidence type="ECO:0000256" key="7">
    <source>
        <dbReference type="ARBA" id="ARBA00023015"/>
    </source>
</evidence>
<feature type="domain" description="C2H2-type" evidence="12">
    <location>
        <begin position="373"/>
        <end position="400"/>
    </location>
</feature>
<feature type="region of interest" description="Disordered" evidence="11">
    <location>
        <begin position="492"/>
        <end position="531"/>
    </location>
</feature>
<gene>
    <name evidence="14" type="ORF">QTO34_009804</name>
</gene>
<keyword evidence="9" id="KW-0539">Nucleus</keyword>
<evidence type="ECO:0000256" key="9">
    <source>
        <dbReference type="ARBA" id="ARBA00023242"/>
    </source>
</evidence>
<feature type="domain" description="KRAB" evidence="13">
    <location>
        <begin position="10"/>
        <end position="81"/>
    </location>
</feature>
<dbReference type="InterPro" id="IPR013087">
    <property type="entry name" value="Znf_C2H2_type"/>
</dbReference>
<evidence type="ECO:0000313" key="15">
    <source>
        <dbReference type="Proteomes" id="UP001177744"/>
    </source>
</evidence>
<dbReference type="Gene3D" id="6.10.140.140">
    <property type="match status" value="1"/>
</dbReference>
<protein>
    <recommendedName>
        <fullName evidence="16">Zinc finger protein 551</fullName>
    </recommendedName>
</protein>
<feature type="domain" description="C2H2-type" evidence="12">
    <location>
        <begin position="265"/>
        <end position="292"/>
    </location>
</feature>
<dbReference type="SMART" id="SM00349">
    <property type="entry name" value="KRAB"/>
    <property type="match status" value="1"/>
</dbReference>
<feature type="domain" description="C2H2-type" evidence="12">
    <location>
        <begin position="317"/>
        <end position="344"/>
    </location>
</feature>
<evidence type="ECO:0000259" key="13">
    <source>
        <dbReference type="PROSITE" id="PS50805"/>
    </source>
</evidence>
<dbReference type="FunFam" id="3.30.160.60:FF:000295">
    <property type="entry name" value="zinc finger protein 19"/>
    <property type="match status" value="1"/>
</dbReference>
<keyword evidence="8" id="KW-0804">Transcription</keyword>
<dbReference type="Pfam" id="PF00096">
    <property type="entry name" value="zf-C2H2"/>
    <property type="match status" value="6"/>
</dbReference>
<evidence type="ECO:0000256" key="6">
    <source>
        <dbReference type="ARBA" id="ARBA00022833"/>
    </source>
</evidence>
<feature type="domain" description="C2H2-type" evidence="12">
    <location>
        <begin position="292"/>
        <end position="316"/>
    </location>
</feature>
<dbReference type="AlphaFoldDB" id="A0AA40HF08"/>
<comment type="subcellular location">
    <subcellularLocation>
        <location evidence="1">Nucleus</location>
    </subcellularLocation>
</comment>
<dbReference type="Proteomes" id="UP001177744">
    <property type="component" value="Unassembled WGS sequence"/>
</dbReference>
<organism evidence="14 15">
    <name type="scientific">Cnephaeus nilssonii</name>
    <name type="common">Northern bat</name>
    <name type="synonym">Eptesicus nilssonii</name>
    <dbReference type="NCBI Taxonomy" id="3371016"/>
    <lineage>
        <taxon>Eukaryota</taxon>
        <taxon>Metazoa</taxon>
        <taxon>Chordata</taxon>
        <taxon>Craniata</taxon>
        <taxon>Vertebrata</taxon>
        <taxon>Euteleostomi</taxon>
        <taxon>Mammalia</taxon>
        <taxon>Eutheria</taxon>
        <taxon>Laurasiatheria</taxon>
        <taxon>Chiroptera</taxon>
        <taxon>Yangochiroptera</taxon>
        <taxon>Vespertilionidae</taxon>
        <taxon>Cnephaeus</taxon>
    </lineage>
</organism>
<dbReference type="GO" id="GO:0005634">
    <property type="term" value="C:nucleus"/>
    <property type="evidence" value="ECO:0007669"/>
    <property type="project" value="UniProtKB-SubCell"/>
</dbReference>
<evidence type="ECO:0000313" key="14">
    <source>
        <dbReference type="EMBL" id="KAK1329622.1"/>
    </source>
</evidence>
<keyword evidence="4" id="KW-0677">Repeat</keyword>
<dbReference type="FunFam" id="3.30.160.60:FF:001498">
    <property type="entry name" value="Zinc finger protein 404"/>
    <property type="match status" value="1"/>
</dbReference>
<keyword evidence="6" id="KW-0862">Zinc</keyword>
<proteinExistence type="inferred from homology"/>
<evidence type="ECO:0000256" key="5">
    <source>
        <dbReference type="ARBA" id="ARBA00022771"/>
    </source>
</evidence>
<evidence type="ECO:0000256" key="1">
    <source>
        <dbReference type="ARBA" id="ARBA00004123"/>
    </source>
</evidence>
<feature type="domain" description="C2H2-type" evidence="12">
    <location>
        <begin position="401"/>
        <end position="428"/>
    </location>
</feature>
<name>A0AA40HF08_CNENI</name>
<dbReference type="GO" id="GO:0006355">
    <property type="term" value="P:regulation of DNA-templated transcription"/>
    <property type="evidence" value="ECO:0007669"/>
    <property type="project" value="InterPro"/>
</dbReference>
<evidence type="ECO:0000256" key="8">
    <source>
        <dbReference type="ARBA" id="ARBA00023163"/>
    </source>
</evidence>
<comment type="caution">
    <text evidence="14">The sequence shown here is derived from an EMBL/GenBank/DDBJ whole genome shotgun (WGS) entry which is preliminary data.</text>
</comment>
<evidence type="ECO:0000256" key="11">
    <source>
        <dbReference type="SAM" id="MobiDB-lite"/>
    </source>
</evidence>